<accession>A0A417XY03</accession>
<dbReference type="GO" id="GO:0016020">
    <property type="term" value="C:membrane"/>
    <property type="evidence" value="ECO:0007669"/>
    <property type="project" value="InterPro"/>
</dbReference>
<dbReference type="RefSeq" id="WP_118927219.1">
    <property type="nucleotide sequence ID" value="NZ_QXGH01000026.1"/>
</dbReference>
<dbReference type="AlphaFoldDB" id="A0A417XY03"/>
<organism evidence="2 3">
    <name type="scientific">Nocardioides immobilis</name>
    <dbReference type="NCBI Taxonomy" id="2049295"/>
    <lineage>
        <taxon>Bacteria</taxon>
        <taxon>Bacillati</taxon>
        <taxon>Actinomycetota</taxon>
        <taxon>Actinomycetes</taxon>
        <taxon>Propionibacteriales</taxon>
        <taxon>Nocardioidaceae</taxon>
        <taxon>Nocardioides</taxon>
    </lineage>
</organism>
<protein>
    <submittedName>
        <fullName evidence="2">YggT family protein</fullName>
    </submittedName>
</protein>
<dbReference type="Pfam" id="PF02325">
    <property type="entry name" value="CCB3_YggT"/>
    <property type="match status" value="1"/>
</dbReference>
<dbReference type="OrthoDB" id="3216131at2"/>
<gene>
    <name evidence="2" type="ORF">D0Z08_20990</name>
</gene>
<evidence type="ECO:0000313" key="3">
    <source>
        <dbReference type="Proteomes" id="UP000283644"/>
    </source>
</evidence>
<comment type="caution">
    <text evidence="2">The sequence shown here is derived from an EMBL/GenBank/DDBJ whole genome shotgun (WGS) entry which is preliminary data.</text>
</comment>
<feature type="transmembrane region" description="Helical" evidence="1">
    <location>
        <begin position="71"/>
        <end position="90"/>
    </location>
</feature>
<reference evidence="2 3" key="1">
    <citation type="submission" date="2018-09" db="EMBL/GenBank/DDBJ databases">
        <title>Genome sequencing of Nocardioides immobilis CCTCC AB 2017083 for comparison to Nocardioides silvaticus.</title>
        <authorList>
            <person name="Li C."/>
            <person name="Wang G."/>
        </authorList>
    </citation>
    <scope>NUCLEOTIDE SEQUENCE [LARGE SCALE GENOMIC DNA]</scope>
    <source>
        <strain evidence="2 3">CCTCC AB 2017083</strain>
    </source>
</reference>
<dbReference type="Proteomes" id="UP000283644">
    <property type="component" value="Unassembled WGS sequence"/>
</dbReference>
<sequence length="97" mass="11151">MTLVGLIIEVVLWVFIGLLWIRFIVDWVQVFARSWEPRGVLLVLLEVVYSITDPPINALRRVVKPLRIGNFALDLSFILVMILAYVALYLNRALLLS</sequence>
<keyword evidence="1" id="KW-1133">Transmembrane helix</keyword>
<evidence type="ECO:0000313" key="2">
    <source>
        <dbReference type="EMBL" id="RHW25171.1"/>
    </source>
</evidence>
<name>A0A417XY03_9ACTN</name>
<feature type="transmembrane region" description="Helical" evidence="1">
    <location>
        <begin position="6"/>
        <end position="25"/>
    </location>
</feature>
<keyword evidence="1" id="KW-0472">Membrane</keyword>
<keyword evidence="1" id="KW-0812">Transmembrane</keyword>
<keyword evidence="3" id="KW-1185">Reference proteome</keyword>
<evidence type="ECO:0000256" key="1">
    <source>
        <dbReference type="SAM" id="Phobius"/>
    </source>
</evidence>
<proteinExistence type="predicted"/>
<dbReference type="EMBL" id="QXGH01000026">
    <property type="protein sequence ID" value="RHW25171.1"/>
    <property type="molecule type" value="Genomic_DNA"/>
</dbReference>
<dbReference type="InterPro" id="IPR003425">
    <property type="entry name" value="CCB3/YggT"/>
</dbReference>